<dbReference type="OrthoDB" id="5738271at2"/>
<dbReference type="Proteomes" id="UP000430021">
    <property type="component" value="Unassembled WGS sequence"/>
</dbReference>
<sequence length="121" mass="12218">MASGSTFSVIGADVTITGNISASADLHIDGTVEGDITCASLVQGEKSSIHGAVVAESARLAGKVSGSITARELVILKTAHIEGDVHYDALTIEQGAQVDGRFAPNARTAVKAVPSSVEAAE</sequence>
<reference evidence="3 4" key="1">
    <citation type="submission" date="2019-12" db="EMBL/GenBank/DDBJ databases">
        <title>Genomic-based taxomic classification of the family Erythrobacteraceae.</title>
        <authorList>
            <person name="Xu L."/>
        </authorList>
    </citation>
    <scope>NUCLEOTIDE SEQUENCE [LARGE SCALE GENOMIC DNA]</scope>
    <source>
        <strain evidence="3 4">JCM 10282</strain>
    </source>
</reference>
<dbReference type="EMBL" id="WTYB01000001">
    <property type="protein sequence ID" value="MXP37644.1"/>
    <property type="molecule type" value="Genomic_DNA"/>
</dbReference>
<dbReference type="EMBL" id="JACICE010000001">
    <property type="protein sequence ID" value="MBB3774712.1"/>
    <property type="molecule type" value="Genomic_DNA"/>
</dbReference>
<reference evidence="2 5" key="2">
    <citation type="submission" date="2020-08" db="EMBL/GenBank/DDBJ databases">
        <title>Genomic Encyclopedia of Type Strains, Phase IV (KMG-IV): sequencing the most valuable type-strain genomes for metagenomic binning, comparative biology and taxonomic classification.</title>
        <authorList>
            <person name="Goeker M."/>
        </authorList>
    </citation>
    <scope>NUCLEOTIDE SEQUENCE [LARGE SCALE GENOMIC DNA]</scope>
    <source>
        <strain evidence="2 5">DSM 8510</strain>
    </source>
</reference>
<evidence type="ECO:0000313" key="3">
    <source>
        <dbReference type="EMBL" id="MXP37644.1"/>
    </source>
</evidence>
<proteinExistence type="inferred from homology"/>
<comment type="caution">
    <text evidence="3">The sequence shown here is derived from an EMBL/GenBank/DDBJ whole genome shotgun (WGS) entry which is preliminary data.</text>
</comment>
<dbReference type="RefSeq" id="WP_160759763.1">
    <property type="nucleotide sequence ID" value="NZ_BAAADZ010000002.1"/>
</dbReference>
<evidence type="ECO:0000313" key="4">
    <source>
        <dbReference type="Proteomes" id="UP000430021"/>
    </source>
</evidence>
<protein>
    <submittedName>
        <fullName evidence="2">Cytoskeletal protein CcmA (Bactofilin family)</fullName>
    </submittedName>
    <submittedName>
        <fullName evidence="3">Polymer-forming cytoskeletal protein</fullName>
    </submittedName>
</protein>
<evidence type="ECO:0000313" key="5">
    <source>
        <dbReference type="Proteomes" id="UP000548685"/>
    </source>
</evidence>
<gene>
    <name evidence="2" type="ORF">FHS52_000655</name>
    <name evidence="3" type="ORF">GRI59_03315</name>
</gene>
<evidence type="ECO:0000313" key="2">
    <source>
        <dbReference type="EMBL" id="MBB3774712.1"/>
    </source>
</evidence>
<dbReference type="PANTHER" id="PTHR35024:SF4">
    <property type="entry name" value="POLYMER-FORMING CYTOSKELETAL PROTEIN"/>
    <property type="match status" value="1"/>
</dbReference>
<dbReference type="Pfam" id="PF04519">
    <property type="entry name" value="Bactofilin"/>
    <property type="match status" value="1"/>
</dbReference>
<accession>A0A6I4UIN1</accession>
<organism evidence="3 4">
    <name type="scientific">Erythrobacter ramosus</name>
    <dbReference type="NCBI Taxonomy" id="35811"/>
    <lineage>
        <taxon>Bacteria</taxon>
        <taxon>Pseudomonadati</taxon>
        <taxon>Pseudomonadota</taxon>
        <taxon>Alphaproteobacteria</taxon>
        <taxon>Sphingomonadales</taxon>
        <taxon>Erythrobacteraceae</taxon>
        <taxon>Erythrobacter/Porphyrobacter group</taxon>
        <taxon>Erythrobacter</taxon>
    </lineage>
</organism>
<dbReference type="AlphaFoldDB" id="A0A6I4UIN1"/>
<evidence type="ECO:0000256" key="1">
    <source>
        <dbReference type="ARBA" id="ARBA00044755"/>
    </source>
</evidence>
<name>A0A6I4UIN1_9SPHN</name>
<dbReference type="PANTHER" id="PTHR35024">
    <property type="entry name" value="HYPOTHETICAL CYTOSOLIC PROTEIN"/>
    <property type="match status" value="1"/>
</dbReference>
<dbReference type="InterPro" id="IPR007607">
    <property type="entry name" value="BacA/B"/>
</dbReference>
<keyword evidence="5" id="KW-1185">Reference proteome</keyword>
<dbReference type="Proteomes" id="UP000548685">
    <property type="component" value="Unassembled WGS sequence"/>
</dbReference>
<comment type="similarity">
    <text evidence="1">Belongs to the bactofilin family.</text>
</comment>